<evidence type="ECO:0000313" key="1">
    <source>
        <dbReference type="EMBL" id="MFD1646004.1"/>
    </source>
</evidence>
<dbReference type="EMBL" id="JBHUDO010000002">
    <property type="protein sequence ID" value="MFD1646004.1"/>
    <property type="molecule type" value="Genomic_DNA"/>
</dbReference>
<proteinExistence type="predicted"/>
<comment type="caution">
    <text evidence="1">The sequence shown here is derived from an EMBL/GenBank/DDBJ whole genome shotgun (WGS) entry which is preliminary data.</text>
</comment>
<sequence length="67" mass="7456">MYVINAMAHSCAGCGDTLDADQVRYERRDGSTDVDRFCSLNCLTGTTDYGESAVRQRLFEQEPESTV</sequence>
<reference evidence="1 2" key="1">
    <citation type="journal article" date="2019" name="Int. J. Syst. Evol. Microbiol.">
        <title>The Global Catalogue of Microorganisms (GCM) 10K type strain sequencing project: providing services to taxonomists for standard genome sequencing and annotation.</title>
        <authorList>
            <consortium name="The Broad Institute Genomics Platform"/>
            <consortium name="The Broad Institute Genome Sequencing Center for Infectious Disease"/>
            <person name="Wu L."/>
            <person name="Ma J."/>
        </authorList>
    </citation>
    <scope>NUCLEOTIDE SEQUENCE [LARGE SCALE GENOMIC DNA]</scope>
    <source>
        <strain evidence="1 2">CGMCC 1.10390</strain>
    </source>
</reference>
<name>A0ABD6DL58_9EURY</name>
<protein>
    <recommendedName>
        <fullName evidence="3">MYM-type domain-containing protein</fullName>
    </recommendedName>
</protein>
<evidence type="ECO:0000313" key="2">
    <source>
        <dbReference type="Proteomes" id="UP001597034"/>
    </source>
</evidence>
<accession>A0ABD6DL58</accession>
<evidence type="ECO:0008006" key="3">
    <source>
        <dbReference type="Google" id="ProtNLM"/>
    </source>
</evidence>
<gene>
    <name evidence="1" type="ORF">ACFSBL_09950</name>
</gene>
<organism evidence="1 2">
    <name type="scientific">Haloarchaeobius litoreus</name>
    <dbReference type="NCBI Taxonomy" id="755306"/>
    <lineage>
        <taxon>Archaea</taxon>
        <taxon>Methanobacteriati</taxon>
        <taxon>Methanobacteriota</taxon>
        <taxon>Stenosarchaea group</taxon>
        <taxon>Halobacteria</taxon>
        <taxon>Halobacteriales</taxon>
        <taxon>Halorubellaceae</taxon>
        <taxon>Haloarchaeobius</taxon>
    </lineage>
</organism>
<keyword evidence="2" id="KW-1185">Reference proteome</keyword>
<dbReference type="AlphaFoldDB" id="A0ABD6DL58"/>
<dbReference type="RefSeq" id="WP_256398474.1">
    <property type="nucleotide sequence ID" value="NZ_JANHJR010000001.1"/>
</dbReference>
<dbReference type="Proteomes" id="UP001597034">
    <property type="component" value="Unassembled WGS sequence"/>
</dbReference>